<name>A0ABW2JPR1_9ACTN</name>
<evidence type="ECO:0000313" key="2">
    <source>
        <dbReference type="EMBL" id="MFC7307388.1"/>
    </source>
</evidence>
<keyword evidence="1" id="KW-0732">Signal</keyword>
<sequence length="154" mass="16310">MNRKLRITAASLVAAVALGVAAPAASAATQESAPRVAVTQTAGGNQAGAATLSPSMAKLVSEAQAASANADTKSGSNQVAPKGWWDKLKKKALKKAFSKLPKKWQKKIKSWAKKGYKYLRAQLAKLPKPVRWAITLGGSITLKNAAEWLIDILF</sequence>
<evidence type="ECO:0000313" key="3">
    <source>
        <dbReference type="Proteomes" id="UP001596523"/>
    </source>
</evidence>
<reference evidence="3" key="1">
    <citation type="journal article" date="2019" name="Int. J. Syst. Evol. Microbiol.">
        <title>The Global Catalogue of Microorganisms (GCM) 10K type strain sequencing project: providing services to taxonomists for standard genome sequencing and annotation.</title>
        <authorList>
            <consortium name="The Broad Institute Genomics Platform"/>
            <consortium name="The Broad Institute Genome Sequencing Center for Infectious Disease"/>
            <person name="Wu L."/>
            <person name="Ma J."/>
        </authorList>
    </citation>
    <scope>NUCLEOTIDE SEQUENCE [LARGE SCALE GENOMIC DNA]</scope>
    <source>
        <strain evidence="3">SYNS20</strain>
    </source>
</reference>
<accession>A0ABW2JPR1</accession>
<feature type="chain" id="PRO_5047265468" description="Lytic transglycosylase domain-containing protein" evidence="1">
    <location>
        <begin position="28"/>
        <end position="154"/>
    </location>
</feature>
<organism evidence="2 3">
    <name type="scientific">Streptomyces monticola</name>
    <dbReference type="NCBI Taxonomy" id="2666263"/>
    <lineage>
        <taxon>Bacteria</taxon>
        <taxon>Bacillati</taxon>
        <taxon>Actinomycetota</taxon>
        <taxon>Actinomycetes</taxon>
        <taxon>Kitasatosporales</taxon>
        <taxon>Streptomycetaceae</taxon>
        <taxon>Streptomyces</taxon>
    </lineage>
</organism>
<comment type="caution">
    <text evidence="2">The sequence shown here is derived from an EMBL/GenBank/DDBJ whole genome shotgun (WGS) entry which is preliminary data.</text>
</comment>
<evidence type="ECO:0000256" key="1">
    <source>
        <dbReference type="SAM" id="SignalP"/>
    </source>
</evidence>
<gene>
    <name evidence="2" type="ORF">ACFQVC_24570</name>
</gene>
<dbReference type="Proteomes" id="UP001596523">
    <property type="component" value="Unassembled WGS sequence"/>
</dbReference>
<proteinExistence type="predicted"/>
<dbReference type="EMBL" id="JBHTCF010000011">
    <property type="protein sequence ID" value="MFC7307388.1"/>
    <property type="molecule type" value="Genomic_DNA"/>
</dbReference>
<keyword evidence="3" id="KW-1185">Reference proteome</keyword>
<dbReference type="RefSeq" id="WP_381834243.1">
    <property type="nucleotide sequence ID" value="NZ_JBHTCF010000011.1"/>
</dbReference>
<feature type="signal peptide" evidence="1">
    <location>
        <begin position="1"/>
        <end position="27"/>
    </location>
</feature>
<evidence type="ECO:0008006" key="4">
    <source>
        <dbReference type="Google" id="ProtNLM"/>
    </source>
</evidence>
<protein>
    <recommendedName>
        <fullName evidence="4">Lytic transglycosylase domain-containing protein</fullName>
    </recommendedName>
</protein>